<protein>
    <submittedName>
        <fullName evidence="7">Arylsulfatase</fullName>
    </submittedName>
</protein>
<name>A0A5P9NP12_9GAMM</name>
<feature type="chain" id="PRO_5024968561" evidence="5">
    <location>
        <begin position="23"/>
        <end position="544"/>
    </location>
</feature>
<dbReference type="GO" id="GO:0046872">
    <property type="term" value="F:metal ion binding"/>
    <property type="evidence" value="ECO:0007669"/>
    <property type="project" value="UniProtKB-KW"/>
</dbReference>
<dbReference type="InterPro" id="IPR050738">
    <property type="entry name" value="Sulfatase"/>
</dbReference>
<proteinExistence type="inferred from homology"/>
<dbReference type="Gene3D" id="3.30.1120.10">
    <property type="match status" value="1"/>
</dbReference>
<reference evidence="7 8" key="1">
    <citation type="submission" date="2019-02" db="EMBL/GenBank/DDBJ databases">
        <authorList>
            <person name="Li S.-H."/>
        </authorList>
    </citation>
    <scope>NUCLEOTIDE SEQUENCE [LARGE SCALE GENOMIC DNA]</scope>
    <source>
        <strain evidence="7 8">IMCC14385</strain>
    </source>
</reference>
<dbReference type="PROSITE" id="PS00149">
    <property type="entry name" value="SULFATASE_2"/>
    <property type="match status" value="1"/>
</dbReference>
<evidence type="ECO:0000256" key="1">
    <source>
        <dbReference type="ARBA" id="ARBA00008779"/>
    </source>
</evidence>
<dbReference type="KEGG" id="halc:EY643_13845"/>
<evidence type="ECO:0000256" key="5">
    <source>
        <dbReference type="SAM" id="SignalP"/>
    </source>
</evidence>
<evidence type="ECO:0000313" key="7">
    <source>
        <dbReference type="EMBL" id="QFU76648.1"/>
    </source>
</evidence>
<evidence type="ECO:0000313" key="8">
    <source>
        <dbReference type="Proteomes" id="UP000326287"/>
    </source>
</evidence>
<accession>A0A5P9NP12</accession>
<dbReference type="Proteomes" id="UP000326287">
    <property type="component" value="Chromosome"/>
</dbReference>
<dbReference type="InterPro" id="IPR000917">
    <property type="entry name" value="Sulfatase_N"/>
</dbReference>
<keyword evidence="8" id="KW-1185">Reference proteome</keyword>
<dbReference type="Gene3D" id="3.40.720.10">
    <property type="entry name" value="Alkaline Phosphatase, subunit A"/>
    <property type="match status" value="1"/>
</dbReference>
<feature type="signal peptide" evidence="5">
    <location>
        <begin position="1"/>
        <end position="22"/>
    </location>
</feature>
<dbReference type="PANTHER" id="PTHR42693">
    <property type="entry name" value="ARYLSULFATASE FAMILY MEMBER"/>
    <property type="match status" value="1"/>
</dbReference>
<keyword evidence="5" id="KW-0732">Signal</keyword>
<dbReference type="SUPFAM" id="SSF53649">
    <property type="entry name" value="Alkaline phosphatase-like"/>
    <property type="match status" value="1"/>
</dbReference>
<dbReference type="OrthoDB" id="974590at2"/>
<dbReference type="EMBL" id="CP036422">
    <property type="protein sequence ID" value="QFU76648.1"/>
    <property type="molecule type" value="Genomic_DNA"/>
</dbReference>
<dbReference type="GO" id="GO:0004065">
    <property type="term" value="F:arylsulfatase activity"/>
    <property type="evidence" value="ECO:0007669"/>
    <property type="project" value="TreeGrafter"/>
</dbReference>
<gene>
    <name evidence="7" type="ORF">EY643_13845</name>
</gene>
<sequence>MRLMQIRLCILSAMIFSTNVMAGIPEKPNFLLIVVDDMGYSDISPFGGEIETPAIQSIADKGLKFTNYYVGPSCSATRSMLLSGNDNHVAGLGNMDELLTSHQRGKPGYEGYLNDRVVSLGTVLKGAGYNTYMAGKWHLGHEPEQDPSRRGFDRSFTLLQGGASHFDDEWMMYANYTPTYREDGVRTHVPSGFYSSEFYANKIISYMEEQKDDKPFLAYLAFTAPHDPLHVPDEWLENKTWDYKKGYDKIRAERLSRMKKLGIVSDEAQLSPWVTGVPEWGDLSEDEQAKEIRLMEIYAAMVANIDHHVGRVLSYLEESGKDKNTIVVFMSDNGANGFDMASYPRTGQDWVDRNSDNRLSNWGRRGSRIAAGGGWAQVSSTPFHLYKHFLAEGGIRSPLIVSGPGIPFEGETTDALAHVMDIAPTFISLAGAKYPEHSNGNRLRPPLGKPMGPLLSGSSSKIYEADEALGWEYNDSKALRMGQYKATLTVEPFGNGQWQVFDVSVDPGEKNDLSSAMPELTEDLIEAWGDFANTVGVVPLEAAE</sequence>
<evidence type="ECO:0000259" key="6">
    <source>
        <dbReference type="Pfam" id="PF00884"/>
    </source>
</evidence>
<dbReference type="PANTHER" id="PTHR42693:SF33">
    <property type="entry name" value="ARYLSULFATASE"/>
    <property type="match status" value="1"/>
</dbReference>
<keyword evidence="2" id="KW-0479">Metal-binding</keyword>
<evidence type="ECO:0000256" key="2">
    <source>
        <dbReference type="ARBA" id="ARBA00022723"/>
    </source>
</evidence>
<keyword evidence="4" id="KW-0106">Calcium</keyword>
<dbReference type="InterPro" id="IPR017850">
    <property type="entry name" value="Alkaline_phosphatase_core_sf"/>
</dbReference>
<feature type="domain" description="Sulfatase N-terminal" evidence="6">
    <location>
        <begin position="28"/>
        <end position="432"/>
    </location>
</feature>
<evidence type="ECO:0000256" key="4">
    <source>
        <dbReference type="ARBA" id="ARBA00022837"/>
    </source>
</evidence>
<keyword evidence="3" id="KW-0378">Hydrolase</keyword>
<dbReference type="Pfam" id="PF00884">
    <property type="entry name" value="Sulfatase"/>
    <property type="match status" value="1"/>
</dbReference>
<dbReference type="CDD" id="cd16025">
    <property type="entry name" value="PAS_like"/>
    <property type="match status" value="1"/>
</dbReference>
<comment type="similarity">
    <text evidence="1">Belongs to the sulfatase family.</text>
</comment>
<organism evidence="7 8">
    <name type="scientific">Halioglobus maricola</name>
    <dbReference type="NCBI Taxonomy" id="2601894"/>
    <lineage>
        <taxon>Bacteria</taxon>
        <taxon>Pseudomonadati</taxon>
        <taxon>Pseudomonadota</taxon>
        <taxon>Gammaproteobacteria</taxon>
        <taxon>Cellvibrionales</taxon>
        <taxon>Halieaceae</taxon>
        <taxon>Halioglobus</taxon>
    </lineage>
</organism>
<evidence type="ECO:0000256" key="3">
    <source>
        <dbReference type="ARBA" id="ARBA00022801"/>
    </source>
</evidence>
<dbReference type="AlphaFoldDB" id="A0A5P9NP12"/>
<dbReference type="InterPro" id="IPR024607">
    <property type="entry name" value="Sulfatase_CS"/>
</dbReference>